<dbReference type="RefSeq" id="YP_009778148.1">
    <property type="nucleotide sequence ID" value="NC_047711.1"/>
</dbReference>
<name>A0A6S4PAE7_9CAUD</name>
<feature type="domain" description="DNA-directed DNA polymerase family A palm" evidence="2">
    <location>
        <begin position="352"/>
        <end position="539"/>
    </location>
</feature>
<dbReference type="Pfam" id="PF00476">
    <property type="entry name" value="DNA_pol_A"/>
    <property type="match status" value="1"/>
</dbReference>
<dbReference type="Proteomes" id="UP000505345">
    <property type="component" value="Segment"/>
</dbReference>
<keyword evidence="1" id="KW-1194">Viral DNA replication</keyword>
<accession>A0A6S4PAE7</accession>
<dbReference type="GO" id="GO:0003887">
    <property type="term" value="F:DNA-directed DNA polymerase activity"/>
    <property type="evidence" value="ECO:0007669"/>
    <property type="project" value="InterPro"/>
</dbReference>
<sequence>MKYVLDLECDNFLYDVKRVHCIVMKNIETNKIYTDLDKCLKLYQKAELIIGHNVIAFDCKVIEKIYSIKTNAKLFDTLTAARLVWSHIKEYDFKNIHTGYPKHLIGRQSLESWGHRLKLHKGTPPDKWDTFTPEMLEYCIQDVEVTHTLYNKIIEKKYSQEALDLEHNVQLACVGMMNNGIEFDSLKAKRLYSELSNQRSNIEEKLLEYFPPWVEEKEFIPKVNNKSRGYTKGVPFIKKTTIDFNPGSRDHIAFRLKTTRGWKPKEFTPDGKPKVDDAILSTLKWPEAKVLANYFMIQKRLGMLAEGKNAWLKLEKQNRIYAGINSNGAVTGRCTHSNPNLGQVPSVRAQYGSECRELFTAKEGHLLVGADMSQLELRMLGHYMHPFDNGEYANDVINGDIHTRTLEALELKPEQRPLAKRFIYTFLYGGGAKKIAEVMGVKVSEGAKLKEMFLQKIPALKTLIDKVQAASQIKGDIKGLDGRRIFIRSPHAALNSLLQSAGAICSKYWIDNLRCYLSDEIKLVGWIHDEVILEVKEDQAHYAKKIVTQAIEDIAPRIGLRVHLTGDSRIGKNWKEIH</sequence>
<dbReference type="GO" id="GO:0039693">
    <property type="term" value="P:viral DNA genome replication"/>
    <property type="evidence" value="ECO:0007669"/>
    <property type="project" value="UniProtKB-KW"/>
</dbReference>
<dbReference type="PANTHER" id="PTHR10133">
    <property type="entry name" value="DNA POLYMERASE I"/>
    <property type="match status" value="1"/>
</dbReference>
<dbReference type="SUPFAM" id="SSF56672">
    <property type="entry name" value="DNA/RNA polymerases"/>
    <property type="match status" value="1"/>
</dbReference>
<keyword evidence="4" id="KW-1185">Reference proteome</keyword>
<dbReference type="GO" id="GO:0003677">
    <property type="term" value="F:DNA binding"/>
    <property type="evidence" value="ECO:0007669"/>
    <property type="project" value="InterPro"/>
</dbReference>
<proteinExistence type="predicted"/>
<dbReference type="GeneID" id="55412614"/>
<dbReference type="Gene3D" id="1.20.1060.10">
    <property type="entry name" value="Taq DNA Polymerase, Chain T, domain 4"/>
    <property type="match status" value="1"/>
</dbReference>
<dbReference type="GO" id="GO:0006302">
    <property type="term" value="P:double-strand break repair"/>
    <property type="evidence" value="ECO:0007669"/>
    <property type="project" value="TreeGrafter"/>
</dbReference>
<evidence type="ECO:0000259" key="2">
    <source>
        <dbReference type="SMART" id="SM00482"/>
    </source>
</evidence>
<dbReference type="Gene3D" id="3.30.420.10">
    <property type="entry name" value="Ribonuclease H-like superfamily/Ribonuclease H"/>
    <property type="match status" value="1"/>
</dbReference>
<evidence type="ECO:0000313" key="4">
    <source>
        <dbReference type="Proteomes" id="UP000505345"/>
    </source>
</evidence>
<dbReference type="PANTHER" id="PTHR10133:SF62">
    <property type="entry name" value="DNA POLYMERASE THETA"/>
    <property type="match status" value="1"/>
</dbReference>
<reference evidence="3 4" key="1">
    <citation type="journal article" date="2013" name="PLoS Genet.">
        <title>Expanding the Marine Virosphere Using Metagenomics.</title>
        <authorList>
            <person name="Mizuno C.M."/>
            <person name="Rodriguez-Valera F."/>
            <person name="Kimes N.E."/>
            <person name="Ghai R."/>
        </authorList>
    </citation>
    <scope>NUCLEOTIDE SEQUENCE [LARGE SCALE GENOMIC DNA]</scope>
    <source>
        <strain evidence="3">UvMED-CGR-C62A-MedDCM-OCT-S28-C10</strain>
    </source>
</reference>
<dbReference type="InterPro" id="IPR036397">
    <property type="entry name" value="RNaseH_sf"/>
</dbReference>
<dbReference type="KEGG" id="vg:55412614"/>
<evidence type="ECO:0000256" key="1">
    <source>
        <dbReference type="ARBA" id="ARBA00023109"/>
    </source>
</evidence>
<protein>
    <submittedName>
        <fullName evidence="3">DNA polymerase I</fullName>
    </submittedName>
</protein>
<dbReference type="InterPro" id="IPR002298">
    <property type="entry name" value="DNA_polymerase_A"/>
</dbReference>
<dbReference type="SUPFAM" id="SSF53098">
    <property type="entry name" value="Ribonuclease H-like"/>
    <property type="match status" value="1"/>
</dbReference>
<dbReference type="InterPro" id="IPR001098">
    <property type="entry name" value="DNA-dir_DNA_pol_A_palm_dom"/>
</dbReference>
<evidence type="ECO:0000313" key="3">
    <source>
        <dbReference type="EMBL" id="BAQ94090.1"/>
    </source>
</evidence>
<dbReference type="GO" id="GO:0006261">
    <property type="term" value="P:DNA-templated DNA replication"/>
    <property type="evidence" value="ECO:0007669"/>
    <property type="project" value="InterPro"/>
</dbReference>
<dbReference type="Gene3D" id="3.30.70.370">
    <property type="match status" value="2"/>
</dbReference>
<organism evidence="3 4">
    <name type="scientific">uncultured phage_MedDCM-OCT-S28-C10</name>
    <dbReference type="NCBI Taxonomy" id="2741077"/>
    <lineage>
        <taxon>Viruses</taxon>
        <taxon>Duplodnaviria</taxon>
        <taxon>Heunggongvirae</taxon>
        <taxon>Uroviricota</taxon>
        <taxon>Caudoviricetes</taxon>
        <taxon>Autographivirales</taxon>
        <taxon>Votkovvirus</taxon>
        <taxon>Votkovvirus S28C10</taxon>
    </lineage>
</organism>
<keyword evidence="1" id="KW-0235">DNA replication</keyword>
<dbReference type="InterPro" id="IPR012337">
    <property type="entry name" value="RNaseH-like_sf"/>
</dbReference>
<dbReference type="PRINTS" id="PR00868">
    <property type="entry name" value="DNAPOLI"/>
</dbReference>
<dbReference type="InterPro" id="IPR043502">
    <property type="entry name" value="DNA/RNA_pol_sf"/>
</dbReference>
<dbReference type="SMART" id="SM00482">
    <property type="entry name" value="POLAc"/>
    <property type="match status" value="1"/>
</dbReference>
<dbReference type="EMBL" id="AP013540">
    <property type="protein sequence ID" value="BAQ94090.1"/>
    <property type="molecule type" value="Genomic_DNA"/>
</dbReference>